<sequence>MLPLYTVEYDPMSVMHFHDRAYSVNGHATIVPLISGLSINPSEDLSLLDKMKLRIFFGHECKKRDAGNLLEMCKMVIYRNNKNTKNIDTAVNSKNVTESTEDVSQNKGDKANNNITVSGDSANEDNIDDNDGENNDEKEKMPAIGASVQSEID</sequence>
<feature type="compositionally biased region" description="Acidic residues" evidence="1">
    <location>
        <begin position="122"/>
        <end position="134"/>
    </location>
</feature>
<dbReference type="InterPro" id="IPR024079">
    <property type="entry name" value="MetalloPept_cat_dom_sf"/>
</dbReference>
<accession>A0AAV1L5V0</accession>
<feature type="compositionally biased region" description="Polar residues" evidence="1">
    <location>
        <begin position="87"/>
        <end position="121"/>
    </location>
</feature>
<dbReference type="EMBL" id="CAVLGL010000085">
    <property type="protein sequence ID" value="CAK1590155.1"/>
    <property type="molecule type" value="Genomic_DNA"/>
</dbReference>
<organism evidence="2 3">
    <name type="scientific">Parnassius mnemosyne</name>
    <name type="common">clouded apollo</name>
    <dbReference type="NCBI Taxonomy" id="213953"/>
    <lineage>
        <taxon>Eukaryota</taxon>
        <taxon>Metazoa</taxon>
        <taxon>Ecdysozoa</taxon>
        <taxon>Arthropoda</taxon>
        <taxon>Hexapoda</taxon>
        <taxon>Insecta</taxon>
        <taxon>Pterygota</taxon>
        <taxon>Neoptera</taxon>
        <taxon>Endopterygota</taxon>
        <taxon>Lepidoptera</taxon>
        <taxon>Glossata</taxon>
        <taxon>Ditrysia</taxon>
        <taxon>Papilionoidea</taxon>
        <taxon>Papilionidae</taxon>
        <taxon>Parnassiinae</taxon>
        <taxon>Parnassini</taxon>
        <taxon>Parnassius</taxon>
        <taxon>Driopa</taxon>
    </lineage>
</organism>
<evidence type="ECO:0000313" key="2">
    <source>
        <dbReference type="EMBL" id="CAK1590155.1"/>
    </source>
</evidence>
<comment type="caution">
    <text evidence="2">The sequence shown here is derived from an EMBL/GenBank/DDBJ whole genome shotgun (WGS) entry which is preliminary data.</text>
</comment>
<dbReference type="SUPFAM" id="SSF55486">
    <property type="entry name" value="Metalloproteases ('zincins'), catalytic domain"/>
    <property type="match status" value="1"/>
</dbReference>
<name>A0AAV1L5V0_9NEOP</name>
<reference evidence="2 3" key="1">
    <citation type="submission" date="2023-11" db="EMBL/GenBank/DDBJ databases">
        <authorList>
            <person name="Hedman E."/>
            <person name="Englund M."/>
            <person name="Stromberg M."/>
            <person name="Nyberg Akerstrom W."/>
            <person name="Nylinder S."/>
            <person name="Jareborg N."/>
            <person name="Kallberg Y."/>
            <person name="Kronander E."/>
        </authorList>
    </citation>
    <scope>NUCLEOTIDE SEQUENCE [LARGE SCALE GENOMIC DNA]</scope>
</reference>
<dbReference type="GO" id="GO:0008237">
    <property type="term" value="F:metallopeptidase activity"/>
    <property type="evidence" value="ECO:0007669"/>
    <property type="project" value="InterPro"/>
</dbReference>
<dbReference type="AlphaFoldDB" id="A0AAV1L5V0"/>
<gene>
    <name evidence="2" type="ORF">PARMNEM_LOCUS10561</name>
</gene>
<evidence type="ECO:0000313" key="3">
    <source>
        <dbReference type="Proteomes" id="UP001314205"/>
    </source>
</evidence>
<evidence type="ECO:0000256" key="1">
    <source>
        <dbReference type="SAM" id="MobiDB-lite"/>
    </source>
</evidence>
<dbReference type="Gene3D" id="3.40.390.10">
    <property type="entry name" value="Collagenase (Catalytic Domain)"/>
    <property type="match status" value="1"/>
</dbReference>
<proteinExistence type="predicted"/>
<protein>
    <submittedName>
        <fullName evidence="2">Uncharacterized protein</fullName>
    </submittedName>
</protein>
<dbReference type="Proteomes" id="UP001314205">
    <property type="component" value="Unassembled WGS sequence"/>
</dbReference>
<feature type="region of interest" description="Disordered" evidence="1">
    <location>
        <begin position="87"/>
        <end position="153"/>
    </location>
</feature>
<keyword evidence="3" id="KW-1185">Reference proteome</keyword>